<accession>A0A9D1A875</accession>
<evidence type="ECO:0000313" key="3">
    <source>
        <dbReference type="Proteomes" id="UP000824258"/>
    </source>
</evidence>
<feature type="transmembrane region" description="Helical" evidence="1">
    <location>
        <begin position="42"/>
        <end position="60"/>
    </location>
</feature>
<keyword evidence="1" id="KW-0812">Transmembrane</keyword>
<dbReference type="EMBL" id="DVGD01000148">
    <property type="protein sequence ID" value="HIR09724.1"/>
    <property type="molecule type" value="Genomic_DNA"/>
</dbReference>
<keyword evidence="1" id="KW-1133">Transmembrane helix</keyword>
<comment type="caution">
    <text evidence="2">The sequence shown here is derived from an EMBL/GenBank/DDBJ whole genome shotgun (WGS) entry which is preliminary data.</text>
</comment>
<reference evidence="2" key="1">
    <citation type="submission" date="2020-10" db="EMBL/GenBank/DDBJ databases">
        <authorList>
            <person name="Gilroy R."/>
        </authorList>
    </citation>
    <scope>NUCLEOTIDE SEQUENCE</scope>
    <source>
        <strain evidence="2">ChiHjej9B8-7071</strain>
    </source>
</reference>
<name>A0A9D1A875_9FIRM</name>
<sequence length="127" mass="13800">MAYCGNCGAALEGGRFCPQCGAPVEPQSAAPKGGKKSPFMKIIVAAVVLAAAVFLVTRFLPKTVNEPCDWCGHKPSVAYQLRDGSYSYVCRDCSKECFWCGKKATKHYESMLGMMVFVCSDCYEDVS</sequence>
<keyword evidence="1" id="KW-0472">Membrane</keyword>
<reference evidence="2" key="2">
    <citation type="journal article" date="2021" name="PeerJ">
        <title>Extensive microbial diversity within the chicken gut microbiome revealed by metagenomics and culture.</title>
        <authorList>
            <person name="Gilroy R."/>
            <person name="Ravi A."/>
            <person name="Getino M."/>
            <person name="Pursley I."/>
            <person name="Horton D.L."/>
            <person name="Alikhan N.F."/>
            <person name="Baker D."/>
            <person name="Gharbi K."/>
            <person name="Hall N."/>
            <person name="Watson M."/>
            <person name="Adriaenssens E.M."/>
            <person name="Foster-Nyarko E."/>
            <person name="Jarju S."/>
            <person name="Secka A."/>
            <person name="Antonio M."/>
            <person name="Oren A."/>
            <person name="Chaudhuri R.R."/>
            <person name="La Ragione R."/>
            <person name="Hildebrand F."/>
            <person name="Pallen M.J."/>
        </authorList>
    </citation>
    <scope>NUCLEOTIDE SEQUENCE</scope>
    <source>
        <strain evidence="2">ChiHjej9B8-7071</strain>
    </source>
</reference>
<dbReference type="AlphaFoldDB" id="A0A9D1A875"/>
<organism evidence="2 3">
    <name type="scientific">Candidatus Avoscillospira stercoripullorum</name>
    <dbReference type="NCBI Taxonomy" id="2840709"/>
    <lineage>
        <taxon>Bacteria</taxon>
        <taxon>Bacillati</taxon>
        <taxon>Bacillota</taxon>
        <taxon>Clostridia</taxon>
        <taxon>Eubacteriales</taxon>
        <taxon>Oscillospiraceae</taxon>
        <taxon>Oscillospiraceae incertae sedis</taxon>
        <taxon>Candidatus Avoscillospira</taxon>
    </lineage>
</organism>
<proteinExistence type="predicted"/>
<evidence type="ECO:0000256" key="1">
    <source>
        <dbReference type="SAM" id="Phobius"/>
    </source>
</evidence>
<dbReference type="Proteomes" id="UP000824258">
    <property type="component" value="Unassembled WGS sequence"/>
</dbReference>
<evidence type="ECO:0000313" key="2">
    <source>
        <dbReference type="EMBL" id="HIR09724.1"/>
    </source>
</evidence>
<evidence type="ECO:0008006" key="4">
    <source>
        <dbReference type="Google" id="ProtNLM"/>
    </source>
</evidence>
<gene>
    <name evidence="2" type="ORF">IAA70_04900</name>
</gene>
<protein>
    <recommendedName>
        <fullName evidence="4">Zinc-ribbon domain-containing protein</fullName>
    </recommendedName>
</protein>